<proteinExistence type="predicted"/>
<protein>
    <submittedName>
        <fullName evidence="1">Uncharacterized protein</fullName>
    </submittedName>
</protein>
<name>A0ABR6ZXC5_9BURK</name>
<evidence type="ECO:0000313" key="2">
    <source>
        <dbReference type="Proteomes" id="UP000650424"/>
    </source>
</evidence>
<accession>A0ABR6ZXC5</accession>
<dbReference type="Proteomes" id="UP000650424">
    <property type="component" value="Unassembled WGS sequence"/>
</dbReference>
<comment type="caution">
    <text evidence="1">The sequence shown here is derived from an EMBL/GenBank/DDBJ whole genome shotgun (WGS) entry which is preliminary data.</text>
</comment>
<keyword evidence="2" id="KW-1185">Reference proteome</keyword>
<organism evidence="1 2">
    <name type="scientific">Undibacterium hunanense</name>
    <dbReference type="NCBI Taxonomy" id="2762292"/>
    <lineage>
        <taxon>Bacteria</taxon>
        <taxon>Pseudomonadati</taxon>
        <taxon>Pseudomonadota</taxon>
        <taxon>Betaproteobacteria</taxon>
        <taxon>Burkholderiales</taxon>
        <taxon>Oxalobacteraceae</taxon>
        <taxon>Undibacterium</taxon>
    </lineage>
</organism>
<sequence>MSRAFTSSLERLLNEFNSSTKGLLKKVCPEVDFSGISIYEAKENDEYHLMASFVGMRQMPKSAKKTENIFVVGKLLGGMAEKKPVLLKYNTEISFCRMKDMNNPTKNLTPMCGFHFDFHDNEKQFNHPIFHAQPKLKAGERFFSWKKEFALPEYPEQYNEIRTLRIPTAQMDIFSAVLMVIADHAIDPSDPDQHFQNFLKLVNRSLIPMDLKSAPPTFAEKMMAGNPFHALDWYPITATVQS</sequence>
<reference evidence="1 2" key="1">
    <citation type="submission" date="2020-08" db="EMBL/GenBank/DDBJ databases">
        <title>Novel species isolated from subtropical streams in China.</title>
        <authorList>
            <person name="Lu H."/>
        </authorList>
    </citation>
    <scope>NUCLEOTIDE SEQUENCE [LARGE SCALE GENOMIC DNA]</scope>
    <source>
        <strain evidence="1 2">CY18W</strain>
    </source>
</reference>
<dbReference type="EMBL" id="JACOGF010000016">
    <property type="protein sequence ID" value="MBC3920506.1"/>
    <property type="molecule type" value="Genomic_DNA"/>
</dbReference>
<evidence type="ECO:0000313" key="1">
    <source>
        <dbReference type="EMBL" id="MBC3920506.1"/>
    </source>
</evidence>
<gene>
    <name evidence="1" type="ORF">H8L32_23785</name>
</gene>
<dbReference type="RefSeq" id="WP_186950110.1">
    <property type="nucleotide sequence ID" value="NZ_JACOGF010000016.1"/>
</dbReference>